<dbReference type="InterPro" id="IPR016024">
    <property type="entry name" value="ARM-type_fold"/>
</dbReference>
<dbReference type="EMBL" id="SJPT01000016">
    <property type="protein sequence ID" value="TWU14989.1"/>
    <property type="molecule type" value="Genomic_DNA"/>
</dbReference>
<dbReference type="OrthoDB" id="292518at2"/>
<protein>
    <recommendedName>
        <fullName evidence="3">HEAT repeat protein</fullName>
    </recommendedName>
</protein>
<gene>
    <name evidence="1" type="ORF">Pla52o_55260</name>
</gene>
<name>A0A5C6BWE9_9BACT</name>
<dbReference type="SUPFAM" id="SSF48371">
    <property type="entry name" value="ARM repeat"/>
    <property type="match status" value="1"/>
</dbReference>
<dbReference type="AlphaFoldDB" id="A0A5C6BWE9"/>
<dbReference type="RefSeq" id="WP_146597421.1">
    <property type="nucleotide sequence ID" value="NZ_SJPT01000016.1"/>
</dbReference>
<accession>A0A5C6BWE9</accession>
<dbReference type="Proteomes" id="UP000316304">
    <property type="component" value="Unassembled WGS sequence"/>
</dbReference>
<proteinExistence type="predicted"/>
<evidence type="ECO:0000313" key="2">
    <source>
        <dbReference type="Proteomes" id="UP000316304"/>
    </source>
</evidence>
<organism evidence="1 2">
    <name type="scientific">Novipirellula galeiformis</name>
    <dbReference type="NCBI Taxonomy" id="2528004"/>
    <lineage>
        <taxon>Bacteria</taxon>
        <taxon>Pseudomonadati</taxon>
        <taxon>Planctomycetota</taxon>
        <taxon>Planctomycetia</taxon>
        <taxon>Pirellulales</taxon>
        <taxon>Pirellulaceae</taxon>
        <taxon>Novipirellula</taxon>
    </lineage>
</organism>
<evidence type="ECO:0000313" key="1">
    <source>
        <dbReference type="EMBL" id="TWU14989.1"/>
    </source>
</evidence>
<evidence type="ECO:0008006" key="3">
    <source>
        <dbReference type="Google" id="ProtNLM"/>
    </source>
</evidence>
<reference evidence="1 2" key="1">
    <citation type="submission" date="2019-02" db="EMBL/GenBank/DDBJ databases">
        <title>Deep-cultivation of Planctomycetes and their phenomic and genomic characterization uncovers novel biology.</title>
        <authorList>
            <person name="Wiegand S."/>
            <person name="Jogler M."/>
            <person name="Boedeker C."/>
            <person name="Pinto D."/>
            <person name="Vollmers J."/>
            <person name="Rivas-Marin E."/>
            <person name="Kohn T."/>
            <person name="Peeters S.H."/>
            <person name="Heuer A."/>
            <person name="Rast P."/>
            <person name="Oberbeckmann S."/>
            <person name="Bunk B."/>
            <person name="Jeske O."/>
            <person name="Meyerdierks A."/>
            <person name="Storesund J.E."/>
            <person name="Kallscheuer N."/>
            <person name="Luecker S."/>
            <person name="Lage O.M."/>
            <person name="Pohl T."/>
            <person name="Merkel B.J."/>
            <person name="Hornburger P."/>
            <person name="Mueller R.-W."/>
            <person name="Bruemmer F."/>
            <person name="Labrenz M."/>
            <person name="Spormann A.M."/>
            <person name="Op Den Camp H."/>
            <person name="Overmann J."/>
            <person name="Amann R."/>
            <person name="Jetten M.S.M."/>
            <person name="Mascher T."/>
            <person name="Medema M.H."/>
            <person name="Devos D.P."/>
            <person name="Kaster A.-K."/>
            <person name="Ovreas L."/>
            <person name="Rohde M."/>
            <person name="Galperin M.Y."/>
            <person name="Jogler C."/>
        </authorList>
    </citation>
    <scope>NUCLEOTIDE SEQUENCE [LARGE SCALE GENOMIC DNA]</scope>
    <source>
        <strain evidence="1 2">Pla52o</strain>
    </source>
</reference>
<comment type="caution">
    <text evidence="1">The sequence shown here is derived from an EMBL/GenBank/DDBJ whole genome shotgun (WGS) entry which is preliminary data.</text>
</comment>
<keyword evidence="2" id="KW-1185">Reference proteome</keyword>
<dbReference type="Gene3D" id="1.25.10.10">
    <property type="entry name" value="Leucine-rich Repeat Variant"/>
    <property type="match status" value="1"/>
</dbReference>
<dbReference type="InterPro" id="IPR011989">
    <property type="entry name" value="ARM-like"/>
</dbReference>
<sequence>MQNETLIALLGPSADPVAAGWRLRELAENESYDGADLILELSEQEDLVRRSDPAILGGLLHVIHSLVMRSAAASEGETLAKVETQRVRQLDQTLPEATPNRHLLLHLLAMIQSEDALAVLLDRLEQSPPGKWIEAAQAISPLMQNPRWKVGSVFPRLLQCLQYPSLAAPTLDLANFLAREHNISPHPAADNISMLNRLLGEVSARLGNFEENPRAFGDDVETVQSTLGEAVSLAVSLCDAVGLIGDESSIGKLNQTVDLKHRRVQCEAAGALARLGDELGKKRILELTTDPAARLRAIAYADELGFGDLVDPELRSETSTAEAEMSLWLTQPQQMGVPPTSIEVVDSRRMLWPSFTDRVDVHLVRFEYSFGEQQYSNIGITGPVTFAISNDVADLPIDDIYAIYAGWHAEHPEIFVIPAEQFNVAQQRAMQGYVKHLEMLEYEEIKPALLGFFLDEQAGVFTALRGEIECIVVTDGLETLDHTIAGRIRPLAPGDVFNLYKGRKMLRTFNPSSNPSMDE</sequence>